<evidence type="ECO:0000256" key="4">
    <source>
        <dbReference type="ARBA" id="ARBA00042988"/>
    </source>
</evidence>
<dbReference type="GO" id="GO:0047837">
    <property type="term" value="F:D-xylose 1-dehydrogenase (NADP+) activity"/>
    <property type="evidence" value="ECO:0007669"/>
    <property type="project" value="UniProtKB-EC"/>
</dbReference>
<dbReference type="GeneID" id="34518866"/>
<comment type="similarity">
    <text evidence="1">Belongs to the Gfo/Idh/MocA family.</text>
</comment>
<dbReference type="EMBL" id="HG793126">
    <property type="protein sequence ID" value="CDK25466.1"/>
    <property type="molecule type" value="Genomic_DNA"/>
</dbReference>
<accession>W6MHJ8</accession>
<evidence type="ECO:0000313" key="8">
    <source>
        <dbReference type="EMBL" id="CDK25466.1"/>
    </source>
</evidence>
<dbReference type="Pfam" id="PF01408">
    <property type="entry name" value="GFO_IDH_MocA"/>
    <property type="match status" value="1"/>
</dbReference>
<evidence type="ECO:0000256" key="1">
    <source>
        <dbReference type="ARBA" id="ARBA00010928"/>
    </source>
</evidence>
<gene>
    <name evidence="8" type="ORF">KUCA_T00001436001</name>
</gene>
<dbReference type="Proteomes" id="UP000019384">
    <property type="component" value="Unassembled WGS sequence"/>
</dbReference>
<evidence type="ECO:0000256" key="5">
    <source>
        <dbReference type="ARBA" id="ARBA00049233"/>
    </source>
</evidence>
<dbReference type="RefSeq" id="XP_022457478.1">
    <property type="nucleotide sequence ID" value="XM_022603614.1"/>
</dbReference>
<dbReference type="AlphaFoldDB" id="W6MHJ8"/>
<dbReference type="Gene3D" id="3.30.360.10">
    <property type="entry name" value="Dihydrodipicolinate Reductase, domain 2"/>
    <property type="match status" value="1"/>
</dbReference>
<keyword evidence="2" id="KW-0560">Oxidoreductase</keyword>
<comment type="catalytic activity">
    <reaction evidence="5">
        <text>D-xylose + NADP(+) = D-xylono-1,5-lactone + NADPH + H(+)</text>
        <dbReference type="Rhea" id="RHEA:22000"/>
        <dbReference type="ChEBI" id="CHEBI:15378"/>
        <dbReference type="ChEBI" id="CHEBI:15867"/>
        <dbReference type="ChEBI" id="CHEBI:53455"/>
        <dbReference type="ChEBI" id="CHEBI:57783"/>
        <dbReference type="ChEBI" id="CHEBI:58349"/>
        <dbReference type="EC" id="1.1.1.179"/>
    </reaction>
</comment>
<keyword evidence="9" id="KW-1185">Reference proteome</keyword>
<dbReference type="STRING" id="1382522.W6MHJ8"/>
<dbReference type="InterPro" id="IPR055170">
    <property type="entry name" value="GFO_IDH_MocA-like_dom"/>
</dbReference>
<dbReference type="OrthoDB" id="2129491at2759"/>
<dbReference type="InterPro" id="IPR050984">
    <property type="entry name" value="Gfo/Idh/MocA_domain"/>
</dbReference>
<dbReference type="Gene3D" id="3.40.50.720">
    <property type="entry name" value="NAD(P)-binding Rossmann-like Domain"/>
    <property type="match status" value="1"/>
</dbReference>
<dbReference type="InterPro" id="IPR000683">
    <property type="entry name" value="Gfo/Idh/MocA-like_OxRdtase_N"/>
</dbReference>
<evidence type="ECO:0000256" key="2">
    <source>
        <dbReference type="ARBA" id="ARBA00023002"/>
    </source>
</evidence>
<dbReference type="PANTHER" id="PTHR22604:SF105">
    <property type="entry name" value="TRANS-1,2-DIHYDROBENZENE-1,2-DIOL DEHYDROGENASE"/>
    <property type="match status" value="1"/>
</dbReference>
<dbReference type="InterPro" id="IPR036291">
    <property type="entry name" value="NAD(P)-bd_dom_sf"/>
</dbReference>
<evidence type="ECO:0000259" key="7">
    <source>
        <dbReference type="Pfam" id="PF22725"/>
    </source>
</evidence>
<reference evidence="8" key="1">
    <citation type="submission" date="2013-12" db="EMBL/GenBank/DDBJ databases">
        <authorList>
            <person name="Genoscope - CEA"/>
        </authorList>
    </citation>
    <scope>NUCLEOTIDE SEQUENCE</scope>
    <source>
        <strain evidence="8">CBS 1993</strain>
    </source>
</reference>
<organism evidence="8 9">
    <name type="scientific">Kuraishia capsulata CBS 1993</name>
    <dbReference type="NCBI Taxonomy" id="1382522"/>
    <lineage>
        <taxon>Eukaryota</taxon>
        <taxon>Fungi</taxon>
        <taxon>Dikarya</taxon>
        <taxon>Ascomycota</taxon>
        <taxon>Saccharomycotina</taxon>
        <taxon>Pichiomycetes</taxon>
        <taxon>Pichiales</taxon>
        <taxon>Pichiaceae</taxon>
        <taxon>Kuraishia</taxon>
    </lineage>
</organism>
<dbReference type="PANTHER" id="PTHR22604">
    <property type="entry name" value="OXIDOREDUCTASES"/>
    <property type="match status" value="1"/>
</dbReference>
<evidence type="ECO:0000259" key="6">
    <source>
        <dbReference type="Pfam" id="PF01408"/>
    </source>
</evidence>
<name>W6MHJ8_9ASCO</name>
<reference evidence="8" key="2">
    <citation type="submission" date="2014-02" db="EMBL/GenBank/DDBJ databases">
        <title>Complete DNA sequence of /Kuraishia capsulata/ illustrates novel genomic features among budding yeasts (/Saccharomycotina/).</title>
        <authorList>
            <person name="Morales L."/>
            <person name="Noel B."/>
            <person name="Porcel B."/>
            <person name="Marcet-Houben M."/>
            <person name="Hullo M-F."/>
            <person name="Sacerdot C."/>
            <person name="Tekaia F."/>
            <person name="Leh-Louis V."/>
            <person name="Despons L."/>
            <person name="Khanna V."/>
            <person name="Aury J-M."/>
            <person name="Barbe V."/>
            <person name="Couloux A."/>
            <person name="Labadie K."/>
            <person name="Pelletier E."/>
            <person name="Souciet J-L."/>
            <person name="Boekhout T."/>
            <person name="Gabaldon T."/>
            <person name="Wincker P."/>
            <person name="Dujon B."/>
        </authorList>
    </citation>
    <scope>NUCLEOTIDE SEQUENCE</scope>
    <source>
        <strain evidence="8">CBS 1993</strain>
    </source>
</reference>
<dbReference type="Pfam" id="PF22725">
    <property type="entry name" value="GFO_IDH_MocA_C3"/>
    <property type="match status" value="1"/>
</dbReference>
<protein>
    <recommendedName>
        <fullName evidence="3">D-xylose 1-dehydrogenase (NADP(+), D-xylono-1,5-lactone-forming)</fullName>
        <ecNumber evidence="3">1.1.1.179</ecNumber>
    </recommendedName>
    <alternativeName>
        <fullName evidence="4">D-xylose-NADP dehydrogenase</fullName>
    </alternativeName>
</protein>
<dbReference type="GO" id="GO:0000166">
    <property type="term" value="F:nucleotide binding"/>
    <property type="evidence" value="ECO:0007669"/>
    <property type="project" value="InterPro"/>
</dbReference>
<dbReference type="HOGENOM" id="CLU_023194_7_2_1"/>
<sequence>MPLDFPVEYFNPTSVIVFLSFFAMSQLPTLKWGIISTGMISSWFTTDISIDRPDARANHVIAAIGSSSPEKGLAFVEKYLPHINTPLIQTYDEVYSNDDVECIYIGLPHSMHHEHVLKALNAGKNVLCEKAFCMNAREAREMFALAEKKGLFLMEAMWTRFFPVIHEIRDLLFEQKALGEIRRLIMDMSFDAKLEALSDDDRMKNPRLGAGSVLDLGVYVLTYSRLLLDSGVGNKAAKFTSTAAMKIRGGVDLLTSILVQYEETGRQAVLTCGLEVAGSQPYLRLSGTKGYIELWGFNQASPRRYRITYTDGKVVEKKFDIPGYGLYYEADAVAIDIKQGKTQNNLCPPAESLLVMDTIDSLRKQNNLVYPDFD</sequence>
<feature type="domain" description="Gfo/Idh/MocA-like oxidoreductase N-terminal" evidence="6">
    <location>
        <begin position="31"/>
        <end position="154"/>
    </location>
</feature>
<feature type="domain" description="GFO/IDH/MocA-like oxidoreductase" evidence="7">
    <location>
        <begin position="172"/>
        <end position="293"/>
    </location>
</feature>
<evidence type="ECO:0000313" key="9">
    <source>
        <dbReference type="Proteomes" id="UP000019384"/>
    </source>
</evidence>
<evidence type="ECO:0000256" key="3">
    <source>
        <dbReference type="ARBA" id="ARBA00038984"/>
    </source>
</evidence>
<dbReference type="SUPFAM" id="SSF51735">
    <property type="entry name" value="NAD(P)-binding Rossmann-fold domains"/>
    <property type="match status" value="1"/>
</dbReference>
<proteinExistence type="inferred from homology"/>
<dbReference type="SUPFAM" id="SSF55347">
    <property type="entry name" value="Glyceraldehyde-3-phosphate dehydrogenase-like, C-terminal domain"/>
    <property type="match status" value="1"/>
</dbReference>
<dbReference type="EC" id="1.1.1.179" evidence="3"/>